<dbReference type="InterPro" id="IPR002993">
    <property type="entry name" value="ODC_AZ"/>
</dbReference>
<proteinExistence type="inferred from homology"/>
<comment type="caution">
    <text evidence="6">The sequence shown here is derived from an EMBL/GenBank/DDBJ whole genome shotgun (WGS) entry which is preliminary data.</text>
</comment>
<evidence type="ECO:0000256" key="5">
    <source>
        <dbReference type="SAM" id="Phobius"/>
    </source>
</evidence>
<dbReference type="Proteomes" id="UP000557566">
    <property type="component" value="Unassembled WGS sequence"/>
</dbReference>
<keyword evidence="4" id="KW-0688">Ribosomal frameshifting</keyword>
<feature type="transmembrane region" description="Helical" evidence="5">
    <location>
        <begin position="216"/>
        <end position="238"/>
    </location>
</feature>
<gene>
    <name evidence="6" type="ORF">G6O67_001067</name>
</gene>
<evidence type="ECO:0000256" key="4">
    <source>
        <dbReference type="ARBA" id="ARBA00022758"/>
    </source>
</evidence>
<keyword evidence="5" id="KW-0472">Membrane</keyword>
<name>A0A8H4PWU6_9HYPO</name>
<dbReference type="InterPro" id="IPR038581">
    <property type="entry name" value="ODC_AZ_sf"/>
</dbReference>
<organism evidence="6 7">
    <name type="scientific">Ophiocordyceps sinensis</name>
    <dbReference type="NCBI Taxonomy" id="72228"/>
    <lineage>
        <taxon>Eukaryota</taxon>
        <taxon>Fungi</taxon>
        <taxon>Dikarya</taxon>
        <taxon>Ascomycota</taxon>
        <taxon>Pezizomycotina</taxon>
        <taxon>Sordariomycetes</taxon>
        <taxon>Hypocreomycetidae</taxon>
        <taxon>Hypocreales</taxon>
        <taxon>Ophiocordycipitaceae</taxon>
        <taxon>Ophiocordyceps</taxon>
    </lineage>
</organism>
<comment type="similarity">
    <text evidence="2">Belongs to the ODC antizyme family.</text>
</comment>
<protein>
    <submittedName>
        <fullName evidence="6">Uncharacterized protein</fullName>
    </submittedName>
</protein>
<dbReference type="AlphaFoldDB" id="A0A8H4PWU6"/>
<dbReference type="Gene3D" id="3.40.630.60">
    <property type="match status" value="1"/>
</dbReference>
<keyword evidence="5" id="KW-0812">Transmembrane</keyword>
<comment type="subunit">
    <text evidence="3">Interacts with ODC and thereby sterically blocks ODC homodimerization.</text>
</comment>
<reference evidence="6 7" key="1">
    <citation type="journal article" date="2020" name="Genome Biol. Evol.">
        <title>A new high-quality draft genome assembly of the Chinese cordyceps Ophiocordyceps sinensis.</title>
        <authorList>
            <person name="Shu R."/>
            <person name="Zhang J."/>
            <person name="Meng Q."/>
            <person name="Zhang H."/>
            <person name="Zhou G."/>
            <person name="Li M."/>
            <person name="Wu P."/>
            <person name="Zhao Y."/>
            <person name="Chen C."/>
            <person name="Qin Q."/>
        </authorList>
    </citation>
    <scope>NUCLEOTIDE SEQUENCE [LARGE SCALE GENOMIC DNA]</scope>
    <source>
        <strain evidence="6 7">IOZ07</strain>
    </source>
</reference>
<evidence type="ECO:0000256" key="1">
    <source>
        <dbReference type="ARBA" id="ARBA00002307"/>
    </source>
</evidence>
<evidence type="ECO:0000256" key="3">
    <source>
        <dbReference type="ARBA" id="ARBA00011486"/>
    </source>
</evidence>
<keyword evidence="5" id="KW-1133">Transmembrane helix</keyword>
<dbReference type="EMBL" id="JAAVMX010000002">
    <property type="protein sequence ID" value="KAF4511861.1"/>
    <property type="molecule type" value="Genomic_DNA"/>
</dbReference>
<sequence length="265" mass="28990">MAPMNYQNLNCSSNYGQDVASRVNVLASCYVVDSAASLKGLHYCTTGATGTECPGYHRLERRGGAALVIREECERFFCESMKTVFLGERGLSMYGSGLSGAYLQTPPPEDVISNALHRGADPDAPGLEVNAWMEVWDYAGGASFRAFAVNEGQEKTFFVFFDIQGVMGRDLKKALMALIELADGPLDCSHIVACIDRRLPAQEAHELTKSLQTGFLWAWSFSLPAAIFTLPLTHALIFSLDWRRAPAAGERMLIHEYGAKGLHGV</sequence>
<comment type="function">
    <text evidence="1">Ornithine decarboxylase (ODC) antizyme protein that negatively regulates ODC activity and intracellular polyamine biosynthesis in response to increased intracellular polyamine levels. Binds to ODC monomers, inhibiting the assembly of the functional ODC homodimer, and targets the monomers for ubiquitin-independent proteolytic destruction by the 26S proteasome.</text>
</comment>
<keyword evidence="7" id="KW-1185">Reference proteome</keyword>
<dbReference type="GO" id="GO:0008073">
    <property type="term" value="F:ornithine decarboxylase inhibitor activity"/>
    <property type="evidence" value="ECO:0007669"/>
    <property type="project" value="InterPro"/>
</dbReference>
<evidence type="ECO:0000313" key="7">
    <source>
        <dbReference type="Proteomes" id="UP000557566"/>
    </source>
</evidence>
<evidence type="ECO:0000313" key="6">
    <source>
        <dbReference type="EMBL" id="KAF4511861.1"/>
    </source>
</evidence>
<accession>A0A8H4PWU6</accession>
<dbReference type="GO" id="GO:0075523">
    <property type="term" value="P:viral translational frameshifting"/>
    <property type="evidence" value="ECO:0007669"/>
    <property type="project" value="UniProtKB-KW"/>
</dbReference>
<dbReference type="InterPro" id="IPR016181">
    <property type="entry name" value="Acyl_CoA_acyltransferase"/>
</dbReference>
<evidence type="ECO:0000256" key="2">
    <source>
        <dbReference type="ARBA" id="ARBA00008796"/>
    </source>
</evidence>
<dbReference type="OrthoDB" id="5959761at2759"/>
<dbReference type="Pfam" id="PF02100">
    <property type="entry name" value="ODC_AZ"/>
    <property type="match status" value="1"/>
</dbReference>
<dbReference type="SUPFAM" id="SSF55729">
    <property type="entry name" value="Acyl-CoA N-acyltransferases (Nat)"/>
    <property type="match status" value="1"/>
</dbReference>